<evidence type="ECO:0000256" key="1">
    <source>
        <dbReference type="ARBA" id="ARBA00022729"/>
    </source>
</evidence>
<protein>
    <submittedName>
        <fullName evidence="2">VCBS repeat-containing protein</fullName>
    </submittedName>
</protein>
<evidence type="ECO:0000313" key="3">
    <source>
        <dbReference type="Proteomes" id="UP000290218"/>
    </source>
</evidence>
<dbReference type="Proteomes" id="UP000290218">
    <property type="component" value="Unassembled WGS sequence"/>
</dbReference>
<accession>A0A4Q1C7Y5</accession>
<dbReference type="InterPro" id="IPR028994">
    <property type="entry name" value="Integrin_alpha_N"/>
</dbReference>
<dbReference type="PROSITE" id="PS51257">
    <property type="entry name" value="PROKAR_LIPOPROTEIN"/>
    <property type="match status" value="1"/>
</dbReference>
<dbReference type="OrthoDB" id="181019at2"/>
<dbReference type="RefSeq" id="WP_129046267.1">
    <property type="nucleotide sequence ID" value="NZ_SDHX01000001.1"/>
</dbReference>
<name>A0A4Q1C7Y5_9BACT</name>
<dbReference type="EMBL" id="SDHX01000001">
    <property type="protein sequence ID" value="RXK54902.1"/>
    <property type="molecule type" value="Genomic_DNA"/>
</dbReference>
<gene>
    <name evidence="2" type="ORF">ESB00_03120</name>
</gene>
<comment type="caution">
    <text evidence="2">The sequence shown here is derived from an EMBL/GenBank/DDBJ whole genome shotgun (WGS) entry which is preliminary data.</text>
</comment>
<dbReference type="PANTHER" id="PTHR46580">
    <property type="entry name" value="SENSOR KINASE-RELATED"/>
    <property type="match status" value="1"/>
</dbReference>
<keyword evidence="1" id="KW-0732">Signal</keyword>
<dbReference type="Gene3D" id="2.130.10.130">
    <property type="entry name" value="Integrin alpha, N-terminal"/>
    <property type="match status" value="2"/>
</dbReference>
<sequence length="426" mass="46612">MNLRLVHFALIPTVGLVLLSGCAPTEPKRTALPAQPAVVKDLARFTRESIGNAFEGKPWISHVNLADLDRNGRNDILACDDKLNAVVWLRQTAPGKFTESTLVAGLPSPVHVEAVDMDADADLDLLVACMGEVFPNNDKIGSVIILENDGRQNFTKRVIAERIARVTDIRAGDFDGDGRIDLAVAQFGYDQGEIRWMRNLGGWQFESKILLNLSGTINVCVADLNGDRTLDIVALVSQQWEEVHLFTNDGKGNFTGKILFGSTNEDYGSSGISLCDLNRDGRPDVLYTNGDGFAYADPGKRPWHGLQWLENVGDGNFRYHRIADLPGAYAPVGVDLEGRGVMDIVCVSGFNDWQNPEAAALVAFRNDGKMNFTMHVLAHAPIQLITCAAGDLDGSGRPSLVTAGFYSYPPFDRMDRITLWRPAARP</sequence>
<dbReference type="Pfam" id="PF13517">
    <property type="entry name" value="FG-GAP_3"/>
    <property type="match status" value="3"/>
</dbReference>
<evidence type="ECO:0000313" key="2">
    <source>
        <dbReference type="EMBL" id="RXK54902.1"/>
    </source>
</evidence>
<dbReference type="SUPFAM" id="SSF69318">
    <property type="entry name" value="Integrin alpha N-terminal domain"/>
    <property type="match status" value="1"/>
</dbReference>
<proteinExistence type="predicted"/>
<dbReference type="AlphaFoldDB" id="A0A4Q1C7Y5"/>
<reference evidence="2 3" key="1">
    <citation type="submission" date="2019-01" db="EMBL/GenBank/DDBJ databases">
        <title>Lacunisphaera sp. strain TWA-58.</title>
        <authorList>
            <person name="Chen W.-M."/>
        </authorList>
    </citation>
    <scope>NUCLEOTIDE SEQUENCE [LARGE SCALE GENOMIC DNA]</scope>
    <source>
        <strain evidence="2 3">TWA-58</strain>
    </source>
</reference>
<keyword evidence="3" id="KW-1185">Reference proteome</keyword>
<dbReference type="InterPro" id="IPR013517">
    <property type="entry name" value="FG-GAP"/>
</dbReference>
<dbReference type="PANTHER" id="PTHR46580:SF4">
    <property type="entry name" value="ATP_GTP-BINDING PROTEIN"/>
    <property type="match status" value="1"/>
</dbReference>
<organism evidence="2 3">
    <name type="scientific">Oleiharenicola lentus</name>
    <dbReference type="NCBI Taxonomy" id="2508720"/>
    <lineage>
        <taxon>Bacteria</taxon>
        <taxon>Pseudomonadati</taxon>
        <taxon>Verrucomicrobiota</taxon>
        <taxon>Opitutia</taxon>
        <taxon>Opitutales</taxon>
        <taxon>Opitutaceae</taxon>
        <taxon>Oleiharenicola</taxon>
    </lineage>
</organism>